<proteinExistence type="predicted"/>
<protein>
    <submittedName>
        <fullName evidence="1">Uncharacterized protein</fullName>
    </submittedName>
</protein>
<accession>A0A8S5LSB3</accession>
<evidence type="ECO:0000313" key="1">
    <source>
        <dbReference type="EMBL" id="DAD72826.1"/>
    </source>
</evidence>
<organism evidence="1">
    <name type="scientific">Siphoviridae sp. ctYBm1</name>
    <dbReference type="NCBI Taxonomy" id="2826374"/>
    <lineage>
        <taxon>Viruses</taxon>
        <taxon>Duplodnaviria</taxon>
        <taxon>Heunggongvirae</taxon>
        <taxon>Uroviricota</taxon>
        <taxon>Caudoviricetes</taxon>
    </lineage>
</organism>
<dbReference type="EMBL" id="BK014726">
    <property type="protein sequence ID" value="DAD72826.1"/>
    <property type="molecule type" value="Genomic_DNA"/>
</dbReference>
<sequence>MTKLHETNDEQIKNLYNLGYRWYVWGVRNNYMEVMFKEALDYISADAFNRRNFNVAFDVFKHIIAGFWNEEEQMFTVNVTELESACNYYSIMATSVNKIIYDKDFMLHFYCKHQDIARAMLSYKEITND</sequence>
<reference evidence="1" key="1">
    <citation type="journal article" date="2021" name="Proc. Natl. Acad. Sci. U.S.A.">
        <title>A Catalog of Tens of Thousands of Viruses from Human Metagenomes Reveals Hidden Associations with Chronic Diseases.</title>
        <authorList>
            <person name="Tisza M.J."/>
            <person name="Buck C.B."/>
        </authorList>
    </citation>
    <scope>NUCLEOTIDE SEQUENCE</scope>
    <source>
        <strain evidence="1">CtYBm1</strain>
    </source>
</reference>
<name>A0A8S5LSB3_9CAUD</name>